<gene>
    <name evidence="4" type="ORF">Ccrd_025418</name>
</gene>
<name>A0A118JQJ3_CYNCS</name>
<dbReference type="Gramene" id="KVH85899">
    <property type="protein sequence ID" value="KVH85899"/>
    <property type="gene ID" value="Ccrd_025418"/>
</dbReference>
<keyword evidence="3" id="KW-0687">Ribonucleoprotein</keyword>
<keyword evidence="2" id="KW-0689">Ribosomal protein</keyword>
<evidence type="ECO:0000313" key="4">
    <source>
        <dbReference type="EMBL" id="KVH85899.1"/>
    </source>
</evidence>
<accession>A0A118JQJ3</accession>
<evidence type="ECO:0000256" key="3">
    <source>
        <dbReference type="ARBA" id="ARBA00023274"/>
    </source>
</evidence>
<evidence type="ECO:0000313" key="5">
    <source>
        <dbReference type="Proteomes" id="UP000243975"/>
    </source>
</evidence>
<evidence type="ECO:0000256" key="2">
    <source>
        <dbReference type="ARBA" id="ARBA00022980"/>
    </source>
</evidence>
<dbReference type="EMBL" id="LEKV01006328">
    <property type="protein sequence ID" value="KVH85899.1"/>
    <property type="molecule type" value="Genomic_DNA"/>
</dbReference>
<reference evidence="4 5" key="1">
    <citation type="journal article" date="2016" name="Sci. Rep.">
        <title>The genome sequence of the outbreeding globe artichoke constructed de novo incorporating a phase-aware low-pass sequencing strategy of F1 progeny.</title>
        <authorList>
            <person name="Scaglione D."/>
            <person name="Reyes-Chin-Wo S."/>
            <person name="Acquadro A."/>
            <person name="Froenicke L."/>
            <person name="Portis E."/>
            <person name="Beitel C."/>
            <person name="Tirone M."/>
            <person name="Mauro R."/>
            <person name="Lo Monaco A."/>
            <person name="Mauromicale G."/>
            <person name="Faccioli P."/>
            <person name="Cattivelli L."/>
            <person name="Rieseberg L."/>
            <person name="Michelmore R."/>
            <person name="Lanteri S."/>
        </authorList>
    </citation>
    <scope>NUCLEOTIDE SEQUENCE [LARGE SCALE GENOMIC DNA]</scope>
    <source>
        <strain evidence="4">2C</strain>
    </source>
</reference>
<evidence type="ECO:0000256" key="1">
    <source>
        <dbReference type="ARBA" id="ARBA00007817"/>
    </source>
</evidence>
<dbReference type="InterPro" id="IPR002671">
    <property type="entry name" value="Ribosomal_eL22"/>
</dbReference>
<dbReference type="GO" id="GO:0003735">
    <property type="term" value="F:structural constituent of ribosome"/>
    <property type="evidence" value="ECO:0007669"/>
    <property type="project" value="InterPro"/>
</dbReference>
<dbReference type="STRING" id="59895.A0A118JQJ3"/>
<protein>
    <submittedName>
        <fullName evidence="4">Uncharacterized protein</fullName>
    </submittedName>
</protein>
<dbReference type="GO" id="GO:0006412">
    <property type="term" value="P:translation"/>
    <property type="evidence" value="ECO:0007669"/>
    <property type="project" value="InterPro"/>
</dbReference>
<dbReference type="GO" id="GO:0005840">
    <property type="term" value="C:ribosome"/>
    <property type="evidence" value="ECO:0007669"/>
    <property type="project" value="UniProtKB-KW"/>
</dbReference>
<dbReference type="Pfam" id="PF01776">
    <property type="entry name" value="Ribosomal_L22e"/>
    <property type="match status" value="1"/>
</dbReference>
<comment type="similarity">
    <text evidence="1">Belongs to the eukaryotic ribosomal protein eL22 family.</text>
</comment>
<sequence length="100" mass="11786">MLAVVEHQQQQPICSLSLFIRIDDIDSKRFLSYHDCGSELMIMGCSLLLQNESKYMKYLTKKYLKKHNVRDWLHVIPSNKDRNVLSTPKNFDEIPKTLMN</sequence>
<proteinExistence type="inferred from homology"/>
<dbReference type="AlphaFoldDB" id="A0A118JQJ3"/>
<dbReference type="Gene3D" id="3.30.1360.210">
    <property type="match status" value="1"/>
</dbReference>
<dbReference type="InterPro" id="IPR038526">
    <property type="entry name" value="Ribosomal_eL22_sf"/>
</dbReference>
<comment type="caution">
    <text evidence="4">The sequence shown here is derived from an EMBL/GenBank/DDBJ whole genome shotgun (WGS) entry which is preliminary data.</text>
</comment>
<dbReference type="GO" id="GO:1990904">
    <property type="term" value="C:ribonucleoprotein complex"/>
    <property type="evidence" value="ECO:0007669"/>
    <property type="project" value="UniProtKB-KW"/>
</dbReference>
<organism evidence="4 5">
    <name type="scientific">Cynara cardunculus var. scolymus</name>
    <name type="common">Globe artichoke</name>
    <name type="synonym">Cynara scolymus</name>
    <dbReference type="NCBI Taxonomy" id="59895"/>
    <lineage>
        <taxon>Eukaryota</taxon>
        <taxon>Viridiplantae</taxon>
        <taxon>Streptophyta</taxon>
        <taxon>Embryophyta</taxon>
        <taxon>Tracheophyta</taxon>
        <taxon>Spermatophyta</taxon>
        <taxon>Magnoliopsida</taxon>
        <taxon>eudicotyledons</taxon>
        <taxon>Gunneridae</taxon>
        <taxon>Pentapetalae</taxon>
        <taxon>asterids</taxon>
        <taxon>campanulids</taxon>
        <taxon>Asterales</taxon>
        <taxon>Asteraceae</taxon>
        <taxon>Carduoideae</taxon>
        <taxon>Cardueae</taxon>
        <taxon>Carduinae</taxon>
        <taxon>Cynara</taxon>
    </lineage>
</organism>
<keyword evidence="5" id="KW-1185">Reference proteome</keyword>
<dbReference type="Proteomes" id="UP000243975">
    <property type="component" value="Unassembled WGS sequence"/>
</dbReference>